<evidence type="ECO:0000256" key="10">
    <source>
        <dbReference type="PROSITE-ProRule" id="PRU00302"/>
    </source>
</evidence>
<dbReference type="SMART" id="SM00494">
    <property type="entry name" value="ChtBD2"/>
    <property type="match status" value="2"/>
</dbReference>
<dbReference type="InterPro" id="IPR000436">
    <property type="entry name" value="Sushi_SCR_CCP_dom"/>
</dbReference>
<dbReference type="Pfam" id="PF01826">
    <property type="entry name" value="TIL"/>
    <property type="match status" value="6"/>
</dbReference>
<comment type="caution">
    <text evidence="9">Lacks conserved residue(s) required for the propagation of feature annotation.</text>
</comment>
<dbReference type="PROSITE" id="PS50940">
    <property type="entry name" value="CHIT_BIND_II"/>
    <property type="match status" value="2"/>
</dbReference>
<dbReference type="InterPro" id="IPR050780">
    <property type="entry name" value="Mucin_vWF_Thrombospondin_sf"/>
</dbReference>
<dbReference type="RefSeq" id="XP_028967464.1">
    <property type="nucleotide sequence ID" value="XM_029111631.1"/>
</dbReference>
<evidence type="ECO:0000259" key="12">
    <source>
        <dbReference type="PROSITE" id="PS01225"/>
    </source>
</evidence>
<dbReference type="SMART" id="SM00181">
    <property type="entry name" value="EGF"/>
    <property type="match status" value="3"/>
</dbReference>
<dbReference type="PROSITE" id="PS01225">
    <property type="entry name" value="CTCK_2"/>
    <property type="match status" value="1"/>
</dbReference>
<dbReference type="Pfam" id="PF13330">
    <property type="entry name" value="Mucin2_WxxW"/>
    <property type="match status" value="2"/>
</dbReference>
<dbReference type="PANTHER" id="PTHR11339:SF386">
    <property type="entry name" value="HEMOLECTIN, ISOFORM A"/>
    <property type="match status" value="1"/>
</dbReference>
<sequence>MLREYLGLSAVLVVCLAKESLKWEDLEEDPSDAGPAEAPLLGRNVAIDLCPVPTAPKNSKVQCRLGKGRRMCRATCLKGFKTADGETEQIIVCSEDEGKYTPRGIFSDCEAHCEKPCQNGGRCIGNDECLCEAAYRGDSCEYAVSLCDAHFSEFLGTWRCGHKKNGTECRISCPPPFYFSFESPKIHTCSVEGVWSPPTIPKCIADDPELELVPGEVTRDEMEDKNHRQNKAEAHDEYEIYETINVEKPEEQSNSIVIEAQDASNNIKRRKKCPEGRVRVKCASSCQATCQNPGLVCPPADSGTDCEEGCACAEGFVQLEDDCVPIQACPCYHEGFAFNHGHYIIQDCNTCTCHEGSWQCTNEICDSECSVLLNTFYKTFDGHAYFTGIGSCTVVLMQVIDGAQIIQDRSHCPEDSTKVCIGDLVVNLGAKALRVTRDRKVVFDHHEVSNTPAVFLSHKILVTRPSREFVQVNVDGIKILTNGNDQISIEASPVFFNRTVGLCGTFNHQRSDDFTTPNNDVTTSASSFAEQWTVEKGQCRFIEPGNCSNIDDLEKRRKICENLFRDSSIFPTCLDKIAPELHFAQCMEALCTCTSSIEECLCPFLSHYSRLCSNKGSTTEWTLQVPQCAAECHHGMRYQHCSTSCRSSCSHRSFFGRNCSETCVEGCACPGGHSLSSDSVCVPFDDCLCYFDGKEYQNGSSHTREGENCLCRNGLWECETSTEERDSSEIVLKECGINEIFVQCVDRCAPTCDALIGVPDCEDTICTQGCQCADGFIRNELTGRCIKRRDCPCFHGGKTYNEGETVIRGCNKCTCSSGTWSCSKDPCPASCDVWGSTHLKTFDNELLDFEGTCDYVVARASSDPGSAAWFQIVLRNFKCVEDTAECRKSILIQHANQSTVLTGKSWFPASSESQLQVQRIGSLYTKVSLPNQISVYWDGDTRLHVLAGVQWRERVSGLCGNFNGDDSDDLRTSSDGPLIKSVTGFVKNWELNPQCRPPQILDINCLESTVRPRVKLRCQVLRSQLFEDCHNEVDVEPYFKRCVADACACEEDGECHCLCTAIAMYAHQCAQLGVLIHWRNQGLCPLQCDEDCEKYTPCVPEACENAQTCRAVIEQGVALNCVEQHCVEGCSIPSCKLGYIHPNETTHECLPASTCVTEVTEGASCEIDGVTYAEGQRIQTEDPCISCFCIRRERKCIGRPCEDSSVSEPICFEGWSGWKSETSPTSAFGYDMEYLAHHRCPSSLIEAVECRRLHDHIAWNDSVVGVICDTQRGLECTPENREPCADWEMRVKCSCEEEQSCPPGQQWSSCAVNCAQTCHKFRRDLMLRGQCVDRECVPGCVNHHCRADQVYSSYGQCVQINECPCVRTTGEIVAPGAVFLSDDCTECQCLNNDLLCQRLSGCDQEAESSETEISRDDSLQGCWTRWISSHNAAAAGDFENTRELIGMNLVCQEPKAIQCQTKESQRSPGGIAWTATGQNVTCDLDHGLSCFNTANPRDGCFEYEVRFYCPCDHENQATRRIVDPANSTTTTIDFICPEPNGLFPDPLHCDHFYHCSNNFPFHKACPAGTVFNTALKICDHPWNVDCKRGEIVSDKIAATTFTCPSPMGFFPDVHNCNFFYHCVQNIAYHKLCPAGLSFNSQLRSCGYSSTCRSSEADSIIFPVPEPPPSPVYVVTEESHGIIAPIITFACPEALPGSGESCGQCIKGLFCDGYGNCVPLQSCPCVRDGKPFPVGGRIESTTCQECMCQLGGHSVCTPIICPICPNGILATLDNTCRCQCEEHRIIVDCPKKCSNGQCLDSSRWCDGIVDCDNDETECSQQAELKPAPFPSYDLIHGPATCELIGNHLRTFDGSDLAYDYCRNVLAVDQAEQLFRVIVSRECSSSSSCEPVVIFESANQQIQVDLNSHHVTVNQSSFTPAQLATANLGDVTVTAVGDVLEIAHRDQIVKLVISKGSLRLTVDGRLKDRLMGLCGLFNHNPKDDFTNTAGMIVDNVKQFGDSWALPLSPGAICVSHTCPPETTMGAMDICGRLSAAPLSACTGIEDSFRNCLAYTCQCLRTNNTAESCLCDAVAAFQKSCLDKHGNQILTKMTGWRQQYSCVPKCPPDQLYQECGPSCLVTCQNFFDAGQSSCVSDSRSCIQGCFCHPGLVLDYTTNSCIEPESCADKVCFGFGDPQVKTFDGYSFSLDKSGAFNIATDRDGLFTVRGLNAPCAEGLSCVIGLEVEHNGHFVKVQRNQPVLIDGDSYPEDALPWSAPHAAFSVFSLQSGSKGTTVVSLSRLGVQIHYSNENAAFSVHVPSKKFFDKMEGLCGNCNNDPDDDLIMKDGETTNDIYTFICSWGRFETEQNRRECVMDFGREELIPPGPIIEACEQVFENSSSFAGCHALVDHKPYSEQCARETTAMTSRGEAHRTAICNSALEYARRCCEHGVSLHWWTDLECDTTCPGDLVYASCTDACPQTCAETLPDDECRKVRIHGCVCPPDHVRDGNVCTPKSQICTTPMENCKVVEVPNSAQIFEHQDPTHGLCTNPDPIQNATLCSGACASTSSFRHENDIDSSCGCCVPSKWLPILVPLRCTDGEMISREFRQPLHCKCEPCGALDARRKGDRALLSEGSDSKVEPI</sequence>
<feature type="domain" description="VWFD" evidence="16">
    <location>
        <begin position="829"/>
        <end position="996"/>
    </location>
</feature>
<keyword evidence="17" id="KW-1185">Reference proteome</keyword>
<dbReference type="InterPro" id="IPR002919">
    <property type="entry name" value="TIL_dom"/>
</dbReference>
<evidence type="ECO:0000256" key="8">
    <source>
        <dbReference type="PROSITE-ProRule" id="PRU00039"/>
    </source>
</evidence>
<dbReference type="Pfam" id="PF08742">
    <property type="entry name" value="C8"/>
    <property type="match status" value="3"/>
</dbReference>
<feature type="disulfide bond" evidence="8">
    <location>
        <begin position="2526"/>
        <end position="2575"/>
    </location>
</feature>
<evidence type="ECO:0000256" key="3">
    <source>
        <dbReference type="ARBA" id="ARBA00022729"/>
    </source>
</evidence>
<keyword evidence="10" id="KW-0768">Sushi</keyword>
<gene>
    <name evidence="18" type="primary">LOC108864333</name>
</gene>
<feature type="disulfide bond" evidence="9">
    <location>
        <begin position="131"/>
        <end position="140"/>
    </location>
</feature>
<dbReference type="PANTHER" id="PTHR11339">
    <property type="entry name" value="EXTRACELLULAR MATRIX GLYCOPROTEIN RELATED"/>
    <property type="match status" value="1"/>
</dbReference>
<dbReference type="InterPro" id="IPR006207">
    <property type="entry name" value="Cys_knot_C"/>
</dbReference>
<dbReference type="SMART" id="SM00832">
    <property type="entry name" value="C8"/>
    <property type="match status" value="4"/>
</dbReference>
<dbReference type="Pfam" id="PF01607">
    <property type="entry name" value="CBM_14"/>
    <property type="match status" value="2"/>
</dbReference>
<keyword evidence="7" id="KW-0325">Glycoprotein</keyword>
<dbReference type="Proteomes" id="UP000694867">
    <property type="component" value="Unplaced"/>
</dbReference>
<dbReference type="InterPro" id="IPR014853">
    <property type="entry name" value="VWF/SSPO/ZAN-like_Cys-rich_dom"/>
</dbReference>
<dbReference type="InterPro" id="IPR036508">
    <property type="entry name" value="Chitin-bd_dom_sf"/>
</dbReference>
<evidence type="ECO:0000259" key="13">
    <source>
        <dbReference type="PROSITE" id="PS50026"/>
    </source>
</evidence>
<dbReference type="SUPFAM" id="SSF57567">
    <property type="entry name" value="Serine protease inhibitors"/>
    <property type="match status" value="6"/>
</dbReference>
<keyword evidence="6 9" id="KW-1015">Disulfide bond</keyword>
<evidence type="ECO:0000256" key="9">
    <source>
        <dbReference type="PROSITE-ProRule" id="PRU00076"/>
    </source>
</evidence>
<protein>
    <submittedName>
        <fullName evidence="18">SCO-spondin-like</fullName>
    </submittedName>
</protein>
<dbReference type="PROSITE" id="PS51233">
    <property type="entry name" value="VWFD"/>
    <property type="match status" value="4"/>
</dbReference>
<evidence type="ECO:0000256" key="6">
    <source>
        <dbReference type="ARBA" id="ARBA00023157"/>
    </source>
</evidence>
<dbReference type="InterPro" id="IPR002557">
    <property type="entry name" value="Chitin-bd_dom"/>
</dbReference>
<evidence type="ECO:0000313" key="17">
    <source>
        <dbReference type="Proteomes" id="UP000694867"/>
    </source>
</evidence>
<dbReference type="InterPro" id="IPR000742">
    <property type="entry name" value="EGF"/>
</dbReference>
<feature type="domain" description="Chitin-binding type-2" evidence="15">
    <location>
        <begin position="1600"/>
        <end position="1653"/>
    </location>
</feature>
<evidence type="ECO:0000259" key="15">
    <source>
        <dbReference type="PROSITE" id="PS50940"/>
    </source>
</evidence>
<feature type="domain" description="VWFD" evidence="16">
    <location>
        <begin position="2166"/>
        <end position="2351"/>
    </location>
</feature>
<dbReference type="InterPro" id="IPR036084">
    <property type="entry name" value="Ser_inhib-like_sf"/>
</dbReference>
<dbReference type="SUPFAM" id="SSF57603">
    <property type="entry name" value="FnI-like domain"/>
    <property type="match status" value="1"/>
</dbReference>
<dbReference type="SUPFAM" id="SSF57196">
    <property type="entry name" value="EGF/Laminin"/>
    <property type="match status" value="1"/>
</dbReference>
<evidence type="ECO:0000256" key="11">
    <source>
        <dbReference type="SAM" id="SignalP"/>
    </source>
</evidence>
<dbReference type="Gene3D" id="2.170.140.10">
    <property type="entry name" value="Chitin binding domain"/>
    <property type="match status" value="2"/>
</dbReference>
<dbReference type="SMART" id="SM00041">
    <property type="entry name" value="CT"/>
    <property type="match status" value="1"/>
</dbReference>
<dbReference type="GO" id="GO:0031012">
    <property type="term" value="C:extracellular matrix"/>
    <property type="evidence" value="ECO:0007669"/>
    <property type="project" value="TreeGrafter"/>
</dbReference>
<keyword evidence="5" id="KW-0186">Copper</keyword>
<evidence type="ECO:0000259" key="16">
    <source>
        <dbReference type="PROSITE" id="PS51233"/>
    </source>
</evidence>
<proteinExistence type="predicted"/>
<feature type="disulfide bond" evidence="9">
    <location>
        <begin position="113"/>
        <end position="123"/>
    </location>
</feature>
<dbReference type="PROSITE" id="PS50923">
    <property type="entry name" value="SUSHI"/>
    <property type="match status" value="1"/>
</dbReference>
<comment type="subcellular location">
    <subcellularLocation>
        <location evidence="1">Secreted</location>
    </subcellularLocation>
</comment>
<dbReference type="KEGG" id="goe:108864333"/>
<dbReference type="Gene3D" id="2.10.25.10">
    <property type="entry name" value="Laminin"/>
    <property type="match status" value="7"/>
</dbReference>
<feature type="chain" id="PRO_5042581674" evidence="11">
    <location>
        <begin position="18"/>
        <end position="2621"/>
    </location>
</feature>
<keyword evidence="9" id="KW-0245">EGF-like domain</keyword>
<evidence type="ECO:0000256" key="7">
    <source>
        <dbReference type="ARBA" id="ARBA00023180"/>
    </source>
</evidence>
<dbReference type="SMART" id="SM00216">
    <property type="entry name" value="VWD"/>
    <property type="match status" value="4"/>
</dbReference>
<feature type="domain" description="Sushi" evidence="14">
    <location>
        <begin position="138"/>
        <end position="205"/>
    </location>
</feature>
<evidence type="ECO:0000256" key="1">
    <source>
        <dbReference type="ARBA" id="ARBA00004613"/>
    </source>
</evidence>
<evidence type="ECO:0000256" key="2">
    <source>
        <dbReference type="ARBA" id="ARBA00022525"/>
    </source>
</evidence>
<dbReference type="GO" id="GO:0008061">
    <property type="term" value="F:chitin binding"/>
    <property type="evidence" value="ECO:0007669"/>
    <property type="project" value="InterPro"/>
</dbReference>
<reference evidence="18" key="1">
    <citation type="submission" date="2025-08" db="UniProtKB">
        <authorList>
            <consortium name="RefSeq"/>
        </authorList>
    </citation>
    <scope>IDENTIFICATION</scope>
</reference>
<dbReference type="GeneID" id="108864333"/>
<feature type="domain" description="EGF-like" evidence="13">
    <location>
        <begin position="110"/>
        <end position="141"/>
    </location>
</feature>
<dbReference type="PROSITE" id="PS50026">
    <property type="entry name" value="EGF_3"/>
    <property type="match status" value="1"/>
</dbReference>
<feature type="domain" description="VWFD" evidence="16">
    <location>
        <begin position="367"/>
        <end position="540"/>
    </location>
</feature>
<feature type="signal peptide" evidence="11">
    <location>
        <begin position="1"/>
        <end position="17"/>
    </location>
</feature>
<dbReference type="Pfam" id="PF00094">
    <property type="entry name" value="VWD"/>
    <property type="match status" value="4"/>
</dbReference>
<evidence type="ECO:0000313" key="18">
    <source>
        <dbReference type="RefSeq" id="XP_028967464.1"/>
    </source>
</evidence>
<dbReference type="SUPFAM" id="SSF57625">
    <property type="entry name" value="Invertebrate chitin-binding proteins"/>
    <property type="match status" value="2"/>
</dbReference>
<dbReference type="CDD" id="cd19941">
    <property type="entry name" value="TIL"/>
    <property type="match status" value="6"/>
</dbReference>
<keyword evidence="4" id="KW-0677">Repeat</keyword>
<dbReference type="SMART" id="SM00215">
    <property type="entry name" value="VWC_out"/>
    <property type="match status" value="2"/>
</dbReference>
<organism evidence="17 18">
    <name type="scientific">Galendromus occidentalis</name>
    <name type="common">western predatory mite</name>
    <dbReference type="NCBI Taxonomy" id="34638"/>
    <lineage>
        <taxon>Eukaryota</taxon>
        <taxon>Metazoa</taxon>
        <taxon>Ecdysozoa</taxon>
        <taxon>Arthropoda</taxon>
        <taxon>Chelicerata</taxon>
        <taxon>Arachnida</taxon>
        <taxon>Acari</taxon>
        <taxon>Parasitiformes</taxon>
        <taxon>Mesostigmata</taxon>
        <taxon>Gamasina</taxon>
        <taxon>Phytoseioidea</taxon>
        <taxon>Phytoseiidae</taxon>
        <taxon>Typhlodrominae</taxon>
        <taxon>Galendromus</taxon>
    </lineage>
</organism>
<dbReference type="InterPro" id="IPR001846">
    <property type="entry name" value="VWF_type-D"/>
</dbReference>
<dbReference type="CDD" id="cd00112">
    <property type="entry name" value="LDLa"/>
    <property type="match status" value="1"/>
</dbReference>
<feature type="domain" description="CTCK" evidence="12">
    <location>
        <begin position="2504"/>
        <end position="2597"/>
    </location>
</feature>
<dbReference type="PROSITE" id="PS01185">
    <property type="entry name" value="CTCK_1"/>
    <property type="match status" value="1"/>
</dbReference>
<feature type="domain" description="Chitin-binding type-2" evidence="15">
    <location>
        <begin position="1533"/>
        <end position="1588"/>
    </location>
</feature>
<keyword evidence="2" id="KW-0964">Secreted</keyword>
<dbReference type="InterPro" id="IPR002172">
    <property type="entry name" value="LDrepeatLR_classA_rpt"/>
</dbReference>
<evidence type="ECO:0000256" key="5">
    <source>
        <dbReference type="ARBA" id="ARBA00023008"/>
    </source>
</evidence>
<evidence type="ECO:0000259" key="14">
    <source>
        <dbReference type="PROSITE" id="PS50923"/>
    </source>
</evidence>
<dbReference type="InterPro" id="IPR001007">
    <property type="entry name" value="VWF_dom"/>
</dbReference>
<dbReference type="GO" id="GO:0005615">
    <property type="term" value="C:extracellular space"/>
    <property type="evidence" value="ECO:0007669"/>
    <property type="project" value="TreeGrafter"/>
</dbReference>
<feature type="domain" description="VWFD" evidence="16">
    <location>
        <begin position="1838"/>
        <end position="2012"/>
    </location>
</feature>
<keyword evidence="3 11" id="KW-0732">Signal</keyword>
<name>A0AAJ7SFC1_9ACAR</name>
<evidence type="ECO:0000256" key="4">
    <source>
        <dbReference type="ARBA" id="ARBA00022737"/>
    </source>
</evidence>
<accession>A0AAJ7SFC1</accession>
<dbReference type="InterPro" id="IPR025155">
    <property type="entry name" value="WxxW_domain"/>
</dbReference>
<dbReference type="GO" id="GO:0007399">
    <property type="term" value="P:nervous system development"/>
    <property type="evidence" value="ECO:0007669"/>
    <property type="project" value="UniProtKB-ARBA"/>
</dbReference>
<dbReference type="PROSITE" id="PS00022">
    <property type="entry name" value="EGF_1"/>
    <property type="match status" value="1"/>
</dbReference>